<comment type="caution">
    <text evidence="1">The sequence shown here is derived from an EMBL/GenBank/DDBJ whole genome shotgun (WGS) entry which is preliminary data.</text>
</comment>
<sequence>MKPRLPHKEDMPMPRFLTALALISLAPMPALADPLQDALAASQDGPLYTFDLTYRDSDIEALIQVDPSRPEGERLLVLSPDKSEWSEDLTKRIEDMQASTDGDIWCHNLAEHIPDDARLVSETDKTATYTFTPLPAEDADKNEKKVTKHLTGSVVVDKIDPAILSFRMASDKPFKPVAVAKIDDFDMQIACARAPDGRTHIARMDISLSGSAMMQAFSQSDHQAISNLQPIPNSGTGSK</sequence>
<evidence type="ECO:0000313" key="2">
    <source>
        <dbReference type="Proteomes" id="UP000249123"/>
    </source>
</evidence>
<dbReference type="Proteomes" id="UP000249123">
    <property type="component" value="Unassembled WGS sequence"/>
</dbReference>
<organism evidence="1 2">
    <name type="scientific">Hyphomonas pacifica</name>
    <dbReference type="NCBI Taxonomy" id="1280941"/>
    <lineage>
        <taxon>Bacteria</taxon>
        <taxon>Pseudomonadati</taxon>
        <taxon>Pseudomonadota</taxon>
        <taxon>Alphaproteobacteria</taxon>
        <taxon>Hyphomonadales</taxon>
        <taxon>Hyphomonadaceae</taxon>
        <taxon>Hyphomonas</taxon>
    </lineage>
</organism>
<name>A0A062TVW0_9PROT</name>
<dbReference type="EMBL" id="AWFB01000034">
    <property type="protein sequence ID" value="RAN32255.1"/>
    <property type="molecule type" value="Genomic_DNA"/>
</dbReference>
<dbReference type="eggNOG" id="ENOG5031B1D">
    <property type="taxonomic scope" value="Bacteria"/>
</dbReference>
<evidence type="ECO:0000313" key="1">
    <source>
        <dbReference type="EMBL" id="RAN32255.1"/>
    </source>
</evidence>
<proteinExistence type="predicted"/>
<keyword evidence="2" id="KW-1185">Reference proteome</keyword>
<dbReference type="AlphaFoldDB" id="A0A062TVW0"/>
<reference evidence="1 2" key="1">
    <citation type="submission" date="2013-04" db="EMBL/GenBank/DDBJ databases">
        <title>Hyphomonas sp. T24B3 Genome Sequencing.</title>
        <authorList>
            <person name="Lai Q."/>
            <person name="Shao Z."/>
        </authorList>
    </citation>
    <scope>NUCLEOTIDE SEQUENCE [LARGE SCALE GENOMIC DNA]</scope>
    <source>
        <strain evidence="1 2">T24B3</strain>
    </source>
</reference>
<accession>A0A062TVW0</accession>
<dbReference type="STRING" id="1280941.HY2_09880"/>
<gene>
    <name evidence="1" type="ORF">HY3_02715</name>
</gene>
<protein>
    <submittedName>
        <fullName evidence="1">Uncharacterized protein</fullName>
    </submittedName>
</protein>
<dbReference type="RefSeq" id="WP_034824936.1">
    <property type="nucleotide sequence ID" value="NZ_AWFA01000008.1"/>
</dbReference>
<dbReference type="OrthoDB" id="7618051at2"/>